<dbReference type="PANTHER" id="PTHR22600">
    <property type="entry name" value="BETA-HEXOSAMINIDASE"/>
    <property type="match status" value="1"/>
</dbReference>
<dbReference type="PANTHER" id="PTHR22600:SF57">
    <property type="entry name" value="BETA-N-ACETYLHEXOSAMINIDASE"/>
    <property type="match status" value="1"/>
</dbReference>
<dbReference type="InterPro" id="IPR015883">
    <property type="entry name" value="Glyco_hydro_20_cat"/>
</dbReference>
<dbReference type="InterPro" id="IPR017853">
    <property type="entry name" value="GH"/>
</dbReference>
<dbReference type="EMBL" id="QRKC01000001">
    <property type="protein sequence ID" value="RHH79874.1"/>
    <property type="molecule type" value="Genomic_DNA"/>
</dbReference>
<dbReference type="RefSeq" id="WP_122122386.1">
    <property type="nucleotide sequence ID" value="NZ_DAWDXW010000003.1"/>
</dbReference>
<evidence type="ECO:0000259" key="9">
    <source>
        <dbReference type="Pfam" id="PF02838"/>
    </source>
</evidence>
<evidence type="ECO:0000259" key="7">
    <source>
        <dbReference type="Pfam" id="PF00728"/>
    </source>
</evidence>
<dbReference type="InterPro" id="IPR029018">
    <property type="entry name" value="Hex-like_dom2"/>
</dbReference>
<evidence type="ECO:0000256" key="5">
    <source>
        <dbReference type="ARBA" id="ARBA00023295"/>
    </source>
</evidence>
<dbReference type="Pfam" id="PF00754">
    <property type="entry name" value="F5_F8_type_C"/>
    <property type="match status" value="1"/>
</dbReference>
<dbReference type="SUPFAM" id="SSF55545">
    <property type="entry name" value="beta-N-acetylhexosaminidase-like domain"/>
    <property type="match status" value="1"/>
</dbReference>
<evidence type="ECO:0000259" key="8">
    <source>
        <dbReference type="Pfam" id="PF00754"/>
    </source>
</evidence>
<dbReference type="SUPFAM" id="SSF51445">
    <property type="entry name" value="(Trans)glycosidases"/>
    <property type="match status" value="1"/>
</dbReference>
<protein>
    <recommendedName>
        <fullName evidence="3">beta-N-acetylhexosaminidase</fullName>
        <ecNumber evidence="3">3.2.1.52</ecNumber>
    </recommendedName>
</protein>
<dbReference type="Gene3D" id="3.20.20.80">
    <property type="entry name" value="Glycosidases"/>
    <property type="match status" value="1"/>
</dbReference>
<dbReference type="GO" id="GO:0004563">
    <property type="term" value="F:beta-N-acetylhexosaminidase activity"/>
    <property type="evidence" value="ECO:0007669"/>
    <property type="project" value="UniProtKB-EC"/>
</dbReference>
<comment type="catalytic activity">
    <reaction evidence="1">
        <text>Hydrolysis of terminal non-reducing N-acetyl-D-hexosamine residues in N-acetyl-beta-D-hexosaminides.</text>
        <dbReference type="EC" id="3.2.1.52"/>
    </reaction>
</comment>
<dbReference type="Gene3D" id="3.30.379.10">
    <property type="entry name" value="Chitobiase/beta-hexosaminidase domain 2-like"/>
    <property type="match status" value="1"/>
</dbReference>
<dbReference type="Proteomes" id="UP000283732">
    <property type="component" value="Unassembled WGS sequence"/>
</dbReference>
<dbReference type="InterPro" id="IPR008979">
    <property type="entry name" value="Galactose-bd-like_sf"/>
</dbReference>
<accession>A0A3R6IZL3</accession>
<comment type="caution">
    <text evidence="11">The sequence shown here is derived from an EMBL/GenBank/DDBJ whole genome shotgun (WGS) entry which is preliminary data.</text>
</comment>
<proteinExistence type="inferred from homology"/>
<dbReference type="InterPro" id="IPR015882">
    <property type="entry name" value="HEX_bac_N"/>
</dbReference>
<feature type="domain" description="Glycoside hydrolase family 20 catalytic" evidence="7">
    <location>
        <begin position="160"/>
        <end position="511"/>
    </location>
</feature>
<dbReference type="Pfam" id="PF00728">
    <property type="entry name" value="Glyco_hydro_20"/>
    <property type="match status" value="1"/>
</dbReference>
<dbReference type="GO" id="GO:0016020">
    <property type="term" value="C:membrane"/>
    <property type="evidence" value="ECO:0007669"/>
    <property type="project" value="TreeGrafter"/>
</dbReference>
<evidence type="ECO:0000256" key="6">
    <source>
        <dbReference type="PIRSR" id="PIRSR625705-1"/>
    </source>
</evidence>
<keyword evidence="4" id="KW-0378">Hydrolase</keyword>
<name>A0A3R6IZL3_9BACT</name>
<keyword evidence="5" id="KW-0326">Glycosidase</keyword>
<dbReference type="AlphaFoldDB" id="A0A3R6IZL3"/>
<feature type="domain" description="Beta-hexosaminidase bacterial type N-terminal" evidence="9">
    <location>
        <begin position="30"/>
        <end position="157"/>
    </location>
</feature>
<dbReference type="SUPFAM" id="SSF49785">
    <property type="entry name" value="Galactose-binding domain-like"/>
    <property type="match status" value="1"/>
</dbReference>
<dbReference type="Gene3D" id="2.60.120.260">
    <property type="entry name" value="Galactose-binding domain-like"/>
    <property type="match status" value="1"/>
</dbReference>
<organism evidence="11 13">
    <name type="scientific">Parabacteroides merdae</name>
    <dbReference type="NCBI Taxonomy" id="46503"/>
    <lineage>
        <taxon>Bacteria</taxon>
        <taxon>Pseudomonadati</taxon>
        <taxon>Bacteroidota</taxon>
        <taxon>Bacteroidia</taxon>
        <taxon>Bacteroidales</taxon>
        <taxon>Tannerellaceae</taxon>
        <taxon>Parabacteroides</taxon>
    </lineage>
</organism>
<dbReference type="CDD" id="cd06563">
    <property type="entry name" value="GH20_chitobiase-like"/>
    <property type="match status" value="1"/>
</dbReference>
<dbReference type="InterPro" id="IPR025705">
    <property type="entry name" value="Beta_hexosaminidase_sua/sub"/>
</dbReference>
<dbReference type="GO" id="GO:0005975">
    <property type="term" value="P:carbohydrate metabolic process"/>
    <property type="evidence" value="ECO:0007669"/>
    <property type="project" value="InterPro"/>
</dbReference>
<evidence type="ECO:0000313" key="13">
    <source>
        <dbReference type="Proteomes" id="UP000283732"/>
    </source>
</evidence>
<feature type="domain" description="F5/8 type C" evidence="8">
    <location>
        <begin position="651"/>
        <end position="759"/>
    </location>
</feature>
<sequence>MNKLTKYACILTALAGAVACSDGKKAQGNYAIIPLPQEVATQGSAPFLLKPSTPISYQEGDTEMEQTARFLASYIKEATGYEPKVVTGNANKGIHLSIASDIRNPEGYRLLVSENGIEIAGASNAGIFYGVQTLRKSIPAMAEGMNIELPAASINDYPRFPYRGMHLDVSRHFFPVDSVKKFIDILALHNMNRFHWHLTDDQGWRIEIKKYPELTQIGAQRKETVIGRNSGKYDGKPYGEGMFYTQDEIRDVIAYAQERFITIIPEIDLPGHQLAAITTYPDLGCTGGPYEVWTQWGVSDDVICAGNEKAMTFLEDVLGEVIDLFPSEYIHVGGDECPKVRWKSCPKCQARIKAEGIKGDSKHTAEEYLQSYVISRMEKFVESKGRHIIGWDEILEGGLAPNATVMSWRGVDGGIEAAKQKHNVIMTPNSYLYFDYYQSTDTEHDPLAIGGYLPLERVYSFEPTAGIPEEYQKYVTGVQANLWTEYIPTFSQVEYMVLPRMDALAEVQWTNAPKDFKAFLPRLVRMTELYDRLGYNYAKHIFDIRASFATDGDKGEIVVTLETEGSADIHYTLDGSEPTATSPKYEAPLRIKQNTEVKAVAVRPTGNSRIFSEKIDFNKATAKPVTLKVAPSRGYDFNGGPELTDGLSGNDNYKTGRWLGFQGKDLDAVIDLKEPTEFSKVSFNTNVVKGDWIMGAAGVTVKVSDDGQNFKEIASKTIPSLGKDDKDGLYPQEISFDPVKARYVEVIIKSDKLPTWHGGAGNPAFLFVDEINLQ</sequence>
<evidence type="ECO:0000256" key="4">
    <source>
        <dbReference type="ARBA" id="ARBA00022801"/>
    </source>
</evidence>
<gene>
    <name evidence="11" type="ORF">DW191_01705</name>
    <name evidence="10" type="ORF">DXB61_13120</name>
</gene>
<dbReference type="Pfam" id="PF13287">
    <property type="entry name" value="Fn3_assoc"/>
    <property type="match status" value="1"/>
</dbReference>
<dbReference type="GO" id="GO:0030203">
    <property type="term" value="P:glycosaminoglycan metabolic process"/>
    <property type="evidence" value="ECO:0007669"/>
    <property type="project" value="TreeGrafter"/>
</dbReference>
<dbReference type="PRINTS" id="PR00738">
    <property type="entry name" value="GLHYDRLASE20"/>
</dbReference>
<evidence type="ECO:0000313" key="11">
    <source>
        <dbReference type="EMBL" id="RHH79874.1"/>
    </source>
</evidence>
<dbReference type="Proteomes" id="UP000261088">
    <property type="component" value="Unassembled WGS sequence"/>
</dbReference>
<evidence type="ECO:0000256" key="1">
    <source>
        <dbReference type="ARBA" id="ARBA00001231"/>
    </source>
</evidence>
<evidence type="ECO:0000256" key="3">
    <source>
        <dbReference type="ARBA" id="ARBA00012663"/>
    </source>
</evidence>
<reference evidence="12 13" key="1">
    <citation type="submission" date="2018-08" db="EMBL/GenBank/DDBJ databases">
        <title>A genome reference for cultivated species of the human gut microbiota.</title>
        <authorList>
            <person name="Zou Y."/>
            <person name="Xue W."/>
            <person name="Luo G."/>
        </authorList>
    </citation>
    <scope>NUCLEOTIDE SEQUENCE [LARGE SCALE GENOMIC DNA]</scope>
    <source>
        <strain evidence="11 13">AM16-50</strain>
        <strain evidence="10 12">OM05-11AA</strain>
    </source>
</reference>
<comment type="similarity">
    <text evidence="2">Belongs to the glycosyl hydrolase 20 family.</text>
</comment>
<dbReference type="InterPro" id="IPR026876">
    <property type="entry name" value="Fn3_assoc_repeat"/>
</dbReference>
<evidence type="ECO:0000313" key="10">
    <source>
        <dbReference type="EMBL" id="RGN50164.1"/>
    </source>
</evidence>
<dbReference type="PROSITE" id="PS51257">
    <property type="entry name" value="PROKAR_LIPOPROTEIN"/>
    <property type="match status" value="1"/>
</dbReference>
<dbReference type="EMBL" id="QSUP01000017">
    <property type="protein sequence ID" value="RGN50164.1"/>
    <property type="molecule type" value="Genomic_DNA"/>
</dbReference>
<evidence type="ECO:0000313" key="12">
    <source>
        <dbReference type="Proteomes" id="UP000261088"/>
    </source>
</evidence>
<dbReference type="InterPro" id="IPR000421">
    <property type="entry name" value="FA58C"/>
</dbReference>
<evidence type="ECO:0000256" key="2">
    <source>
        <dbReference type="ARBA" id="ARBA00006285"/>
    </source>
</evidence>
<dbReference type="EC" id="3.2.1.52" evidence="3"/>
<feature type="active site" description="Proton donor" evidence="6">
    <location>
        <position position="336"/>
    </location>
</feature>
<dbReference type="Pfam" id="PF02838">
    <property type="entry name" value="Glyco_hydro_20b"/>
    <property type="match status" value="1"/>
</dbReference>